<dbReference type="GO" id="GO:0005886">
    <property type="term" value="C:plasma membrane"/>
    <property type="evidence" value="ECO:0007669"/>
    <property type="project" value="TreeGrafter"/>
</dbReference>
<organism evidence="5 6">
    <name type="scientific">Vibrio campbellii</name>
    <dbReference type="NCBI Taxonomy" id="680"/>
    <lineage>
        <taxon>Bacteria</taxon>
        <taxon>Pseudomonadati</taxon>
        <taxon>Pseudomonadota</taxon>
        <taxon>Gammaproteobacteria</taxon>
        <taxon>Vibrionales</taxon>
        <taxon>Vibrionaceae</taxon>
        <taxon>Vibrio</taxon>
    </lineage>
</organism>
<comment type="cofactor">
    <cofactor evidence="1">
        <name>Mg(2+)</name>
        <dbReference type="ChEBI" id="CHEBI:18420"/>
    </cofactor>
</comment>
<evidence type="ECO:0000256" key="2">
    <source>
        <dbReference type="ARBA" id="ARBA00012528"/>
    </source>
</evidence>
<evidence type="ECO:0000256" key="1">
    <source>
        <dbReference type="ARBA" id="ARBA00001946"/>
    </source>
</evidence>
<dbReference type="Proteomes" id="UP001058687">
    <property type="component" value="Chromosome 1"/>
</dbReference>
<evidence type="ECO:0000313" key="5">
    <source>
        <dbReference type="EMBL" id="UTZ25506.1"/>
    </source>
</evidence>
<protein>
    <recommendedName>
        <fullName evidence="2">diguanylate cyclase</fullName>
        <ecNumber evidence="2">2.7.7.65</ecNumber>
    </recommendedName>
</protein>
<dbReference type="GO" id="GO:0052621">
    <property type="term" value="F:diguanylate cyclase activity"/>
    <property type="evidence" value="ECO:0007669"/>
    <property type="project" value="UniProtKB-EC"/>
</dbReference>
<dbReference type="PROSITE" id="PS50887">
    <property type="entry name" value="GGDEF"/>
    <property type="match status" value="1"/>
</dbReference>
<evidence type="ECO:0000256" key="3">
    <source>
        <dbReference type="ARBA" id="ARBA00034247"/>
    </source>
</evidence>
<dbReference type="Pfam" id="PF00990">
    <property type="entry name" value="GGDEF"/>
    <property type="match status" value="1"/>
</dbReference>
<dbReference type="InterPro" id="IPR050469">
    <property type="entry name" value="Diguanylate_Cyclase"/>
</dbReference>
<comment type="catalytic activity">
    <reaction evidence="3">
        <text>2 GTP = 3',3'-c-di-GMP + 2 diphosphate</text>
        <dbReference type="Rhea" id="RHEA:24898"/>
        <dbReference type="ChEBI" id="CHEBI:33019"/>
        <dbReference type="ChEBI" id="CHEBI:37565"/>
        <dbReference type="ChEBI" id="CHEBI:58805"/>
        <dbReference type="EC" id="2.7.7.65"/>
    </reaction>
</comment>
<dbReference type="SMART" id="SM00267">
    <property type="entry name" value="GGDEF"/>
    <property type="match status" value="1"/>
</dbReference>
<dbReference type="Gene3D" id="3.30.70.270">
    <property type="match status" value="1"/>
</dbReference>
<dbReference type="CDD" id="cd01949">
    <property type="entry name" value="GGDEF"/>
    <property type="match status" value="1"/>
</dbReference>
<evidence type="ECO:0000259" key="4">
    <source>
        <dbReference type="PROSITE" id="PS50887"/>
    </source>
</evidence>
<dbReference type="PANTHER" id="PTHR45138:SF9">
    <property type="entry name" value="DIGUANYLATE CYCLASE DGCM-RELATED"/>
    <property type="match status" value="1"/>
</dbReference>
<dbReference type="PANTHER" id="PTHR45138">
    <property type="entry name" value="REGULATORY COMPONENTS OF SENSORY TRANSDUCTION SYSTEM"/>
    <property type="match status" value="1"/>
</dbReference>
<dbReference type="EC" id="2.7.7.65" evidence="2"/>
<dbReference type="GO" id="GO:0043709">
    <property type="term" value="P:cell adhesion involved in single-species biofilm formation"/>
    <property type="evidence" value="ECO:0007669"/>
    <property type="project" value="TreeGrafter"/>
</dbReference>
<dbReference type="InterPro" id="IPR000160">
    <property type="entry name" value="GGDEF_dom"/>
</dbReference>
<dbReference type="InterPro" id="IPR029787">
    <property type="entry name" value="Nucleotide_cyclase"/>
</dbReference>
<dbReference type="FunFam" id="3.30.70.270:FF:000001">
    <property type="entry name" value="Diguanylate cyclase domain protein"/>
    <property type="match status" value="1"/>
</dbReference>
<dbReference type="GO" id="GO:1902201">
    <property type="term" value="P:negative regulation of bacterial-type flagellum-dependent cell motility"/>
    <property type="evidence" value="ECO:0007669"/>
    <property type="project" value="TreeGrafter"/>
</dbReference>
<dbReference type="NCBIfam" id="TIGR00254">
    <property type="entry name" value="GGDEF"/>
    <property type="match status" value="1"/>
</dbReference>
<feature type="domain" description="GGDEF" evidence="4">
    <location>
        <begin position="308"/>
        <end position="436"/>
    </location>
</feature>
<accession>A0AAE9SJK7</accession>
<gene>
    <name evidence="5" type="ORF">HB761_01365</name>
</gene>
<sequence length="448" mass="51124">MKWIHKLIFALSICTISLVALYSLLGDTRKLLVTSDLFNIHATNDAAAGGLSESDITYQNHSLVLNCDLKESKYAWPYCGISVYTDVKEATKGLDLSSYHTVRLKVRHESAGKGENPSKNLRLYLRNFNSAYSDPNDEYTIKYNGMQFSPSDFSEIIEIPIANLQVMTWWLNDNDVAIEHSAPEFSNITRIDIATGAGAALGNHKIVIDKIEFEGAYIEQSTLLFALLFSWMALGLAFSLQEMRKNKIAYNKVRKRHRHLEKVNSTLRTQNYEFAELAHRDALTGAMNRHAVQSWLDQQARQVRWGHDSFSILYMDLDKFKRVNDKYGHQMGDDILREFVMVIASSILPEDRLVRWGGEEFVVFCPNTNIEQAVKKAELIRENVEKHLWVHGELLTCSIGVAQMQNERVSETMARADEVLYLAKRNGRNRIEVNYGMQKQSEAAIETS</sequence>
<dbReference type="InterPro" id="IPR043128">
    <property type="entry name" value="Rev_trsase/Diguanyl_cyclase"/>
</dbReference>
<name>A0AAE9SJK7_9VIBR</name>
<reference evidence="5" key="1">
    <citation type="submission" date="2020-03" db="EMBL/GenBank/DDBJ databases">
        <title>Five strains of Vibrio campbellii isolated from Mariana Trench.</title>
        <authorList>
            <person name="Liang J."/>
            <person name="Zhang X.-H."/>
        </authorList>
    </citation>
    <scope>NUCLEOTIDE SEQUENCE</scope>
    <source>
        <strain evidence="5">LJC014</strain>
    </source>
</reference>
<dbReference type="InterPro" id="IPR008979">
    <property type="entry name" value="Galactose-bd-like_sf"/>
</dbReference>
<evidence type="ECO:0000313" key="6">
    <source>
        <dbReference type="Proteomes" id="UP001058687"/>
    </source>
</evidence>
<dbReference type="EMBL" id="CP050467">
    <property type="protein sequence ID" value="UTZ25506.1"/>
    <property type="molecule type" value="Genomic_DNA"/>
</dbReference>
<dbReference type="SUPFAM" id="SSF49785">
    <property type="entry name" value="Galactose-binding domain-like"/>
    <property type="match status" value="1"/>
</dbReference>
<dbReference type="AlphaFoldDB" id="A0AAE9SJK7"/>
<dbReference type="RefSeq" id="WP_255936856.1">
    <property type="nucleotide sequence ID" value="NZ_CP050467.1"/>
</dbReference>
<proteinExistence type="predicted"/>
<dbReference type="SUPFAM" id="SSF55073">
    <property type="entry name" value="Nucleotide cyclase"/>
    <property type="match status" value="1"/>
</dbReference>